<dbReference type="InterPro" id="IPR044861">
    <property type="entry name" value="IPNS-like_FE2OG_OXY"/>
</dbReference>
<dbReference type="Proteomes" id="UP000826271">
    <property type="component" value="Unassembled WGS sequence"/>
</dbReference>
<proteinExistence type="predicted"/>
<name>A0AAV6W6B7_9LAMI</name>
<comment type="caution">
    <text evidence="4">The sequence shown here is derived from an EMBL/GenBank/DDBJ whole genome shotgun (WGS) entry which is preliminary data.</text>
</comment>
<feature type="domain" description="Isopenicillin N synthase-like Fe(2+) 2OG dioxygenase" evidence="3">
    <location>
        <begin position="26"/>
        <end position="59"/>
    </location>
</feature>
<dbReference type="Pfam" id="PF03171">
    <property type="entry name" value="2OG-FeII_Oxy"/>
    <property type="match status" value="1"/>
</dbReference>
<reference evidence="4" key="1">
    <citation type="submission" date="2019-10" db="EMBL/GenBank/DDBJ databases">
        <authorList>
            <person name="Zhang R."/>
            <person name="Pan Y."/>
            <person name="Wang J."/>
            <person name="Ma R."/>
            <person name="Yu S."/>
        </authorList>
    </citation>
    <scope>NUCLEOTIDE SEQUENCE</scope>
    <source>
        <strain evidence="4">LA-IB0</strain>
        <tissue evidence="4">Leaf</tissue>
    </source>
</reference>
<dbReference type="InterPro" id="IPR050295">
    <property type="entry name" value="Plant_2OG-oxidoreductases"/>
</dbReference>
<keyword evidence="2" id="KW-0408">Iron</keyword>
<keyword evidence="5" id="KW-1185">Reference proteome</keyword>
<sequence>MARSLNLDENCFLKQFGERAQLQASFNYYSSCKRPDLVLGLKPHADGTGYTIVLQDEVGSVVHRAVSDSKRIRISITTFYTPEAGKEIGPEEGLIGIGAPRLYK</sequence>
<protein>
    <recommendedName>
        <fullName evidence="3">Isopenicillin N synthase-like Fe(2+) 2OG dioxygenase domain-containing protein</fullName>
    </recommendedName>
</protein>
<dbReference type="AlphaFoldDB" id="A0AAV6W6B7"/>
<evidence type="ECO:0000259" key="3">
    <source>
        <dbReference type="Pfam" id="PF03171"/>
    </source>
</evidence>
<evidence type="ECO:0000313" key="4">
    <source>
        <dbReference type="EMBL" id="KAG8362807.1"/>
    </source>
</evidence>
<organism evidence="4 5">
    <name type="scientific">Buddleja alternifolia</name>
    <dbReference type="NCBI Taxonomy" id="168488"/>
    <lineage>
        <taxon>Eukaryota</taxon>
        <taxon>Viridiplantae</taxon>
        <taxon>Streptophyta</taxon>
        <taxon>Embryophyta</taxon>
        <taxon>Tracheophyta</taxon>
        <taxon>Spermatophyta</taxon>
        <taxon>Magnoliopsida</taxon>
        <taxon>eudicotyledons</taxon>
        <taxon>Gunneridae</taxon>
        <taxon>Pentapetalae</taxon>
        <taxon>asterids</taxon>
        <taxon>lamiids</taxon>
        <taxon>Lamiales</taxon>
        <taxon>Scrophulariaceae</taxon>
        <taxon>Buddlejeae</taxon>
        <taxon>Buddleja</taxon>
    </lineage>
</organism>
<gene>
    <name evidence="4" type="ORF">BUALT_BualtUnG0035000</name>
</gene>
<dbReference type="Gene3D" id="2.60.120.330">
    <property type="entry name" value="B-lactam Antibiotic, Isopenicillin N Synthase, Chain"/>
    <property type="match status" value="1"/>
</dbReference>
<dbReference type="SUPFAM" id="SSF51197">
    <property type="entry name" value="Clavaminate synthase-like"/>
    <property type="match status" value="1"/>
</dbReference>
<accession>A0AAV6W6B7</accession>
<dbReference type="InterPro" id="IPR027443">
    <property type="entry name" value="IPNS-like_sf"/>
</dbReference>
<evidence type="ECO:0000256" key="1">
    <source>
        <dbReference type="ARBA" id="ARBA00022723"/>
    </source>
</evidence>
<evidence type="ECO:0000313" key="5">
    <source>
        <dbReference type="Proteomes" id="UP000826271"/>
    </source>
</evidence>
<dbReference type="PANTHER" id="PTHR47991">
    <property type="entry name" value="OXOGLUTARATE/IRON-DEPENDENT DIOXYGENASE"/>
    <property type="match status" value="1"/>
</dbReference>
<dbReference type="GO" id="GO:0046872">
    <property type="term" value="F:metal ion binding"/>
    <property type="evidence" value="ECO:0007669"/>
    <property type="project" value="UniProtKB-KW"/>
</dbReference>
<dbReference type="EMBL" id="WHWC01000282">
    <property type="protein sequence ID" value="KAG8362807.1"/>
    <property type="molecule type" value="Genomic_DNA"/>
</dbReference>
<evidence type="ECO:0000256" key="2">
    <source>
        <dbReference type="ARBA" id="ARBA00023004"/>
    </source>
</evidence>
<keyword evidence="1" id="KW-0479">Metal-binding</keyword>